<reference evidence="9 10" key="1">
    <citation type="journal article" date="2010" name="Science">
        <title>Pathogenicity determinants in smut fungi revealed by genome comparison.</title>
        <authorList>
            <person name="Schirawski J."/>
            <person name="Mannhaupt G."/>
            <person name="Muench K."/>
            <person name="Brefort T."/>
            <person name="Schipper K."/>
            <person name="Doehlemann G."/>
            <person name="Di Stasio M."/>
            <person name="Roessel N."/>
            <person name="Mendoza-Mendoza A."/>
            <person name="Pester D."/>
            <person name="Mueller O."/>
            <person name="Winterberg B."/>
            <person name="Meyer E."/>
            <person name="Ghareeb H."/>
            <person name="Wollenberg T."/>
            <person name="Muensterkoetter M."/>
            <person name="Wong P."/>
            <person name="Walter M."/>
            <person name="Stukenbrock E."/>
            <person name="Gueldener U."/>
            <person name="Kahmann R."/>
        </authorList>
    </citation>
    <scope>NUCLEOTIDE SEQUENCE [LARGE SCALE GENOMIC DNA]</scope>
    <source>
        <strain evidence="10">SRZ2</strain>
    </source>
</reference>
<name>E6ZWM8_SPORE</name>
<dbReference type="CDD" id="cd13886">
    <property type="entry name" value="CuRO_2_MCO_like_1"/>
    <property type="match status" value="1"/>
</dbReference>
<dbReference type="InterPro" id="IPR045087">
    <property type="entry name" value="Cu-oxidase_fam"/>
</dbReference>
<organism evidence="9 10">
    <name type="scientific">Sporisorium reilianum (strain SRZ2)</name>
    <name type="common">Maize head smut fungus</name>
    <dbReference type="NCBI Taxonomy" id="999809"/>
    <lineage>
        <taxon>Eukaryota</taxon>
        <taxon>Fungi</taxon>
        <taxon>Dikarya</taxon>
        <taxon>Basidiomycota</taxon>
        <taxon>Ustilaginomycotina</taxon>
        <taxon>Ustilaginomycetes</taxon>
        <taxon>Ustilaginales</taxon>
        <taxon>Ustilaginaceae</taxon>
        <taxon>Sporisorium</taxon>
    </lineage>
</organism>
<dbReference type="FunFam" id="2.60.40.420:FF:000045">
    <property type="entry name" value="Laccase 2"/>
    <property type="match status" value="1"/>
</dbReference>
<evidence type="ECO:0000313" key="10">
    <source>
        <dbReference type="Proteomes" id="UP000008867"/>
    </source>
</evidence>
<feature type="domain" description="Plastocyanin-like" evidence="8">
    <location>
        <begin position="68"/>
        <end position="114"/>
    </location>
</feature>
<dbReference type="eggNOG" id="KOG1263">
    <property type="taxonomic scope" value="Eukaryota"/>
</dbReference>
<dbReference type="InterPro" id="IPR001117">
    <property type="entry name" value="Cu-oxidase_2nd"/>
</dbReference>
<dbReference type="PROSITE" id="PS00080">
    <property type="entry name" value="MULTICOPPER_OXIDASE2"/>
    <property type="match status" value="1"/>
</dbReference>
<evidence type="ECO:0000259" key="8">
    <source>
        <dbReference type="Pfam" id="PF07732"/>
    </source>
</evidence>
<evidence type="ECO:0000259" key="6">
    <source>
        <dbReference type="Pfam" id="PF00394"/>
    </source>
</evidence>
<dbReference type="Pfam" id="PF07731">
    <property type="entry name" value="Cu-oxidase_2"/>
    <property type="match status" value="1"/>
</dbReference>
<keyword evidence="2" id="KW-0479">Metal-binding</keyword>
<dbReference type="InterPro" id="IPR011707">
    <property type="entry name" value="Cu-oxidase-like_N"/>
</dbReference>
<sequence length="646" mass="71667">MSTSNTTITMRDRKPALLLAILALSLLCWCTLQWCALLRSIDVLTPSHPWWSASKTATPRVQYHEWNITRADIAPDGVARPMVLVNSRFPGPGIEAVVGDTIVVRVNNFLLANSSFARWDAAARARFSTRVHEYYPRGSDEQVAIHWHGLAMRGSPEQDGAPGFASCAVPPGGSRTYRFRVAREDVGTHWWHSHAGMARADGLWGTLVVRDPSERVLLEPLKWHHEQVITLADHYFAPGIDQLSWFLSRHSLGFEPTPDNMLINGQGTFDCARLLDRTAHNCSSASTPPRINLEHGKTHRLRFVNVGSVGHQTVSLDEHVLTVIEADGVVVQPYETTRLSIAPGQRYSVLVTADRSLKKFWLRAEMDSACFNVANPNLSYHATAIVSYSSTPQFELELRSKTRRRNILRSLELPQTQAWARRVGEQACHDEPARLLRPLRARGLGVAPTPPLDLAKDRREVVTVSMPKLDRNGLVPVSWINRTQWRSPSTPLLHTLALSTNTTLPTFDPTQQTVLTPSLSAAATLELVINNADEAPHPFHLHGHKFALVALSESRVGIGAFATANPDAEWFSEHEAPVRDTVSVPRRGFAVVRWTADNAGVWALHCHVLVHMQTGMALAVVERADEMRRLPFVEALRGGAGSCTTV</sequence>
<dbReference type="PANTHER" id="PTHR11709">
    <property type="entry name" value="MULTI-COPPER OXIDASE"/>
    <property type="match status" value="1"/>
</dbReference>
<dbReference type="HOGENOM" id="CLU_006504_7_1_1"/>
<dbReference type="InterPro" id="IPR033138">
    <property type="entry name" value="Cu_oxidase_CS"/>
</dbReference>
<dbReference type="InterPro" id="IPR002355">
    <property type="entry name" value="Cu_oxidase_Cu_BS"/>
</dbReference>
<dbReference type="Pfam" id="PF00394">
    <property type="entry name" value="Cu-oxidase"/>
    <property type="match status" value="1"/>
</dbReference>
<evidence type="ECO:0000256" key="4">
    <source>
        <dbReference type="ARBA" id="ARBA00023008"/>
    </source>
</evidence>
<dbReference type="InterPro" id="IPR011706">
    <property type="entry name" value="Cu-oxidase_C"/>
</dbReference>
<dbReference type="GO" id="GO:0016491">
    <property type="term" value="F:oxidoreductase activity"/>
    <property type="evidence" value="ECO:0007669"/>
    <property type="project" value="UniProtKB-KW"/>
</dbReference>
<gene>
    <name evidence="9" type="ORF">sr16892</name>
</gene>
<keyword evidence="10" id="KW-1185">Reference proteome</keyword>
<accession>E6ZWM8</accession>
<keyword evidence="5" id="KW-0325">Glycoprotein</keyword>
<dbReference type="Proteomes" id="UP000008867">
    <property type="component" value="Chromosome 23"/>
</dbReference>
<dbReference type="SUPFAM" id="SSF49503">
    <property type="entry name" value="Cupredoxins"/>
    <property type="match status" value="3"/>
</dbReference>
<comment type="similarity">
    <text evidence="1">Belongs to the multicopper oxidase family.</text>
</comment>
<dbReference type="GO" id="GO:0005507">
    <property type="term" value="F:copper ion binding"/>
    <property type="evidence" value="ECO:0007669"/>
    <property type="project" value="InterPro"/>
</dbReference>
<dbReference type="OrthoDB" id="2121828at2759"/>
<evidence type="ECO:0000256" key="2">
    <source>
        <dbReference type="ARBA" id="ARBA00022723"/>
    </source>
</evidence>
<dbReference type="AlphaFoldDB" id="E6ZWM8"/>
<evidence type="ECO:0000256" key="5">
    <source>
        <dbReference type="ARBA" id="ARBA00023180"/>
    </source>
</evidence>
<dbReference type="PROSITE" id="PS00079">
    <property type="entry name" value="MULTICOPPER_OXIDASE1"/>
    <property type="match status" value="1"/>
</dbReference>
<keyword evidence="3" id="KW-0560">Oxidoreductase</keyword>
<evidence type="ECO:0000256" key="3">
    <source>
        <dbReference type="ARBA" id="ARBA00023002"/>
    </source>
</evidence>
<feature type="domain" description="Plastocyanin-like" evidence="6">
    <location>
        <begin position="226"/>
        <end position="389"/>
    </location>
</feature>
<dbReference type="Pfam" id="PF07732">
    <property type="entry name" value="Cu-oxidase_3"/>
    <property type="match status" value="2"/>
</dbReference>
<protein>
    <submittedName>
        <fullName evidence="9">Related to multicopper oxidase</fullName>
    </submittedName>
</protein>
<evidence type="ECO:0000259" key="7">
    <source>
        <dbReference type="Pfam" id="PF07731"/>
    </source>
</evidence>
<feature type="domain" description="Plastocyanin-like" evidence="8">
    <location>
        <begin position="140"/>
        <end position="213"/>
    </location>
</feature>
<keyword evidence="4" id="KW-0186">Copper</keyword>
<dbReference type="VEuPathDB" id="FungiDB:sr16892"/>
<evidence type="ECO:0000256" key="1">
    <source>
        <dbReference type="ARBA" id="ARBA00010609"/>
    </source>
</evidence>
<dbReference type="InterPro" id="IPR008972">
    <property type="entry name" value="Cupredoxin"/>
</dbReference>
<dbReference type="PANTHER" id="PTHR11709:SF414">
    <property type="entry name" value="ADR239WP"/>
    <property type="match status" value="1"/>
</dbReference>
<proteinExistence type="inferred from homology"/>
<dbReference type="EMBL" id="FQ311445">
    <property type="protein sequence ID" value="CBQ71635.1"/>
    <property type="molecule type" value="Genomic_DNA"/>
</dbReference>
<dbReference type="Gene3D" id="2.60.40.420">
    <property type="entry name" value="Cupredoxins - blue copper proteins"/>
    <property type="match status" value="3"/>
</dbReference>
<dbReference type="CDD" id="cd04206">
    <property type="entry name" value="CuRO_1_LCC_like"/>
    <property type="match status" value="1"/>
</dbReference>
<feature type="domain" description="Plastocyanin-like" evidence="7">
    <location>
        <begin position="506"/>
        <end position="624"/>
    </location>
</feature>
<evidence type="ECO:0000313" key="9">
    <source>
        <dbReference type="EMBL" id="CBQ71635.1"/>
    </source>
</evidence>